<dbReference type="AlphaFoldDB" id="A0A0R2MQ83"/>
<evidence type="ECO:0000313" key="2">
    <source>
        <dbReference type="Proteomes" id="UP000050969"/>
    </source>
</evidence>
<dbReference type="STRING" id="1293598.IV56_GL002144"/>
<gene>
    <name evidence="1" type="ORF">IV56_GL002144</name>
</gene>
<dbReference type="EMBL" id="JQCE01000060">
    <property type="protein sequence ID" value="KRO15783.1"/>
    <property type="molecule type" value="Genomic_DNA"/>
</dbReference>
<proteinExistence type="predicted"/>
<protein>
    <submittedName>
        <fullName evidence="1">Uncharacterized protein</fullName>
    </submittedName>
</protein>
<accession>A0A0R2MQ83</accession>
<dbReference type="PATRIC" id="fig|1293598.4.peg.2243"/>
<dbReference type="RefSeq" id="WP_156321700.1">
    <property type="nucleotide sequence ID" value="NZ_BBBX01000027.1"/>
</dbReference>
<evidence type="ECO:0000313" key="1">
    <source>
        <dbReference type="EMBL" id="KRO15783.1"/>
    </source>
</evidence>
<comment type="caution">
    <text evidence="1">The sequence shown here is derived from an EMBL/GenBank/DDBJ whole genome shotgun (WGS) entry which is preliminary data.</text>
</comment>
<keyword evidence="2" id="KW-1185">Reference proteome</keyword>
<name>A0A0R2MQ83_9LACO</name>
<sequence>MEWLVDHYTFFLLLVLAGLAGALVQTVIEHGFWSLFDPNYSKEAHKHEAKQ</sequence>
<reference evidence="1 2" key="1">
    <citation type="journal article" date="2015" name="Genome Announc.">
        <title>Expanding the biotechnology potential of lactobacilli through comparative genomics of 213 strains and associated genera.</title>
        <authorList>
            <person name="Sun Z."/>
            <person name="Harris H.M."/>
            <person name="McCann A."/>
            <person name="Guo C."/>
            <person name="Argimon S."/>
            <person name="Zhang W."/>
            <person name="Yang X."/>
            <person name="Jeffery I.B."/>
            <person name="Cooney J.C."/>
            <person name="Kagawa T.F."/>
            <person name="Liu W."/>
            <person name="Song Y."/>
            <person name="Salvetti E."/>
            <person name="Wrobel A."/>
            <person name="Rasinkangas P."/>
            <person name="Parkhill J."/>
            <person name="Rea M.C."/>
            <person name="O'Sullivan O."/>
            <person name="Ritari J."/>
            <person name="Douillard F.P."/>
            <person name="Paul Ross R."/>
            <person name="Yang R."/>
            <person name="Briner A.E."/>
            <person name="Felis G.E."/>
            <person name="de Vos W.M."/>
            <person name="Barrangou R."/>
            <person name="Klaenhammer T.R."/>
            <person name="Caufield P.W."/>
            <person name="Cui Y."/>
            <person name="Zhang H."/>
            <person name="O'Toole P.W."/>
        </authorList>
    </citation>
    <scope>NUCLEOTIDE SEQUENCE [LARGE SCALE GENOMIC DNA]</scope>
    <source>
        <strain evidence="1 2">DSM 24301</strain>
    </source>
</reference>
<dbReference type="Proteomes" id="UP000050969">
    <property type="component" value="Unassembled WGS sequence"/>
</dbReference>
<organism evidence="1 2">
    <name type="scientific">Lacticaseibacillus saniviri JCM 17471 = DSM 24301</name>
    <dbReference type="NCBI Taxonomy" id="1293598"/>
    <lineage>
        <taxon>Bacteria</taxon>
        <taxon>Bacillati</taxon>
        <taxon>Bacillota</taxon>
        <taxon>Bacilli</taxon>
        <taxon>Lactobacillales</taxon>
        <taxon>Lactobacillaceae</taxon>
        <taxon>Lacticaseibacillus</taxon>
    </lineage>
</organism>